<evidence type="ECO:0000313" key="2">
    <source>
        <dbReference type="EMBL" id="KAK1422941.1"/>
    </source>
</evidence>
<organism evidence="3 4">
    <name type="scientific">Tagetes erecta</name>
    <name type="common">African marigold</name>
    <dbReference type="NCBI Taxonomy" id="13708"/>
    <lineage>
        <taxon>Eukaryota</taxon>
        <taxon>Viridiplantae</taxon>
        <taxon>Streptophyta</taxon>
        <taxon>Embryophyta</taxon>
        <taxon>Tracheophyta</taxon>
        <taxon>Spermatophyta</taxon>
        <taxon>Magnoliopsida</taxon>
        <taxon>eudicotyledons</taxon>
        <taxon>Gunneridae</taxon>
        <taxon>Pentapetalae</taxon>
        <taxon>asterids</taxon>
        <taxon>campanulids</taxon>
        <taxon>Asterales</taxon>
        <taxon>Asteraceae</taxon>
        <taxon>Asteroideae</taxon>
        <taxon>Heliantheae alliance</taxon>
        <taxon>Tageteae</taxon>
        <taxon>Tagetes</taxon>
    </lineage>
</organism>
<dbReference type="EMBL" id="JAUHHV010000005">
    <property type="protein sequence ID" value="KAK1422942.1"/>
    <property type="molecule type" value="Genomic_DNA"/>
</dbReference>
<keyword evidence="4" id="KW-1185">Reference proteome</keyword>
<accession>A0AAD8NVW7</accession>
<dbReference type="Proteomes" id="UP001229421">
    <property type="component" value="Unassembled WGS sequence"/>
</dbReference>
<gene>
    <name evidence="1" type="ORF">QVD17_18230</name>
    <name evidence="2" type="ORF">QVD17_18231</name>
    <name evidence="3" type="ORF">QVD17_18232</name>
</gene>
<dbReference type="EMBL" id="JAUHHV010000005">
    <property type="protein sequence ID" value="KAK1422941.1"/>
    <property type="molecule type" value="Genomic_DNA"/>
</dbReference>
<dbReference type="AlphaFoldDB" id="A0AAD8NVW7"/>
<dbReference type="EMBL" id="JAUHHV010000005">
    <property type="protein sequence ID" value="KAK1422940.1"/>
    <property type="molecule type" value="Genomic_DNA"/>
</dbReference>
<evidence type="ECO:0000313" key="3">
    <source>
        <dbReference type="EMBL" id="KAK1422942.1"/>
    </source>
</evidence>
<protein>
    <submittedName>
        <fullName evidence="3">Uncharacterized protein</fullName>
    </submittedName>
</protein>
<sequence length="131" mass="15241">MPIINSRVINLKTASLFHSLSKSKSTTASPSSSPSGQISECVDRQIITVYQISECVRWRRTLYISFLFDFERLCVVFIDVRLMYDVLYSWLKSHTLGEPPLRFIFMVYVSEFSFSGAVDWENNHLQKVLYI</sequence>
<proteinExistence type="predicted"/>
<evidence type="ECO:0000313" key="1">
    <source>
        <dbReference type="EMBL" id="KAK1422940.1"/>
    </source>
</evidence>
<comment type="caution">
    <text evidence="3">The sequence shown here is derived from an EMBL/GenBank/DDBJ whole genome shotgun (WGS) entry which is preliminary data.</text>
</comment>
<reference evidence="3" key="1">
    <citation type="journal article" date="2023" name="bioRxiv">
        <title>Improved chromosome-level genome assembly for marigold (Tagetes erecta).</title>
        <authorList>
            <person name="Jiang F."/>
            <person name="Yuan L."/>
            <person name="Wang S."/>
            <person name="Wang H."/>
            <person name="Xu D."/>
            <person name="Wang A."/>
            <person name="Fan W."/>
        </authorList>
    </citation>
    <scope>NUCLEOTIDE SEQUENCE</scope>
    <source>
        <strain evidence="3">WSJ</strain>
        <tissue evidence="3">Leaf</tissue>
    </source>
</reference>
<name>A0AAD8NVW7_TARER</name>
<evidence type="ECO:0000313" key="4">
    <source>
        <dbReference type="Proteomes" id="UP001229421"/>
    </source>
</evidence>